<gene>
    <name evidence="1" type="ORF">ACJDU8_06705</name>
</gene>
<reference evidence="1 2" key="1">
    <citation type="submission" date="2024-11" db="EMBL/GenBank/DDBJ databases">
        <authorList>
            <person name="Heng Y.C."/>
            <person name="Lim A.C.H."/>
            <person name="Lee J.K.Y."/>
            <person name="Kittelmann S."/>
        </authorList>
    </citation>
    <scope>NUCLEOTIDE SEQUENCE [LARGE SCALE GENOMIC DNA]</scope>
    <source>
        <strain evidence="1 2">WILCCON 0269</strain>
    </source>
</reference>
<dbReference type="Proteomes" id="UP001623660">
    <property type="component" value="Unassembled WGS sequence"/>
</dbReference>
<proteinExistence type="predicted"/>
<dbReference type="SUPFAM" id="SSF50475">
    <property type="entry name" value="FMN-binding split barrel"/>
    <property type="match status" value="1"/>
</dbReference>
<evidence type="ECO:0000313" key="1">
    <source>
        <dbReference type="EMBL" id="MFL0195257.1"/>
    </source>
</evidence>
<organism evidence="1 2">
    <name type="scientific">Candidatus Clostridium eludens</name>
    <dbReference type="NCBI Taxonomy" id="3381663"/>
    <lineage>
        <taxon>Bacteria</taxon>
        <taxon>Bacillati</taxon>
        <taxon>Bacillota</taxon>
        <taxon>Clostridia</taxon>
        <taxon>Eubacteriales</taxon>
        <taxon>Clostridiaceae</taxon>
        <taxon>Clostridium</taxon>
    </lineage>
</organism>
<dbReference type="RefSeq" id="WP_406791380.1">
    <property type="nucleotide sequence ID" value="NZ_JBJHZX010000007.1"/>
</dbReference>
<evidence type="ECO:0008006" key="3">
    <source>
        <dbReference type="Google" id="ProtNLM"/>
    </source>
</evidence>
<protein>
    <recommendedName>
        <fullName evidence="3">Pyridoxamine 5'-phosphate oxidase putative domain-containing protein</fullName>
    </recommendedName>
</protein>
<comment type="caution">
    <text evidence="1">The sequence shown here is derived from an EMBL/GenBank/DDBJ whole genome shotgun (WGS) entry which is preliminary data.</text>
</comment>
<sequence length="152" mass="17409">MANINDIKNIINNSETTKILATVGINGIPHTSVKQTIHINEEGNIEYVELFESSQSYRNITGSIWYDKKVSIAICGKNKESYTIIGRPVKILITGRYFEEIYSDILEKLGFDMAAVVIIEPESIENQSPRDKFEKQEKDKPFFKHLDRIKKA</sequence>
<dbReference type="Gene3D" id="2.30.110.10">
    <property type="entry name" value="Electron Transport, Fmn-binding Protein, Chain A"/>
    <property type="match status" value="1"/>
</dbReference>
<accession>A0ABW8SHT3</accession>
<evidence type="ECO:0000313" key="2">
    <source>
        <dbReference type="Proteomes" id="UP001623660"/>
    </source>
</evidence>
<dbReference type="InterPro" id="IPR012349">
    <property type="entry name" value="Split_barrel_FMN-bd"/>
</dbReference>
<keyword evidence="2" id="KW-1185">Reference proteome</keyword>
<name>A0ABW8SHT3_9CLOT</name>
<dbReference type="EMBL" id="JBJHZX010000007">
    <property type="protein sequence ID" value="MFL0195257.1"/>
    <property type="molecule type" value="Genomic_DNA"/>
</dbReference>